<evidence type="ECO:0000256" key="1">
    <source>
        <dbReference type="SAM" id="Coils"/>
    </source>
</evidence>
<keyword evidence="2" id="KW-1133">Transmembrane helix</keyword>
<dbReference type="Proteomes" id="UP001529423">
    <property type="component" value="Unassembled WGS sequence"/>
</dbReference>
<gene>
    <name evidence="3" type="ORF">QUW46_06355</name>
</gene>
<protein>
    <submittedName>
        <fullName evidence="3">Septum formation initiator family protein</fullName>
    </submittedName>
</protein>
<feature type="coiled-coil region" evidence="1">
    <location>
        <begin position="59"/>
        <end position="86"/>
    </location>
</feature>
<reference evidence="4" key="1">
    <citation type="submission" date="2023-06" db="EMBL/GenBank/DDBJ databases">
        <title>Identification and characterization of horizontal gene transfer across gut microbiota members of farm animals based on homology search.</title>
        <authorList>
            <person name="Zeman M."/>
            <person name="Kubasova T."/>
            <person name="Jahodarova E."/>
            <person name="Nykrynova M."/>
            <person name="Rychlik I."/>
        </authorList>
    </citation>
    <scope>NUCLEOTIDE SEQUENCE [LARGE SCALE GENOMIC DNA]</scope>
    <source>
        <strain evidence="4">105_WCHN</strain>
    </source>
</reference>
<dbReference type="EMBL" id="JAUDEO010000034">
    <property type="protein sequence ID" value="MDM8334191.1"/>
    <property type="molecule type" value="Genomic_DNA"/>
</dbReference>
<evidence type="ECO:0000313" key="4">
    <source>
        <dbReference type="Proteomes" id="UP001529423"/>
    </source>
</evidence>
<dbReference type="InterPro" id="IPR039076">
    <property type="entry name" value="DivIC"/>
</dbReference>
<evidence type="ECO:0000256" key="2">
    <source>
        <dbReference type="SAM" id="Phobius"/>
    </source>
</evidence>
<keyword evidence="2" id="KW-0812">Transmembrane</keyword>
<reference evidence="3 4" key="3">
    <citation type="submission" date="2023-06" db="EMBL/GenBank/DDBJ databases">
        <authorList>
            <person name="Zeman M."/>
            <person name="Kubasova T."/>
            <person name="Jahodarova E."/>
            <person name="Nykrynova M."/>
            <person name="Rychlik I."/>
        </authorList>
    </citation>
    <scope>NUCLEOTIDE SEQUENCE [LARGE SCALE GENOMIC DNA]</scope>
    <source>
        <strain evidence="3 4">105_WCHN</strain>
    </source>
</reference>
<keyword evidence="4" id="KW-1185">Reference proteome</keyword>
<dbReference type="Pfam" id="PF04977">
    <property type="entry name" value="DivIC"/>
    <property type="match status" value="1"/>
</dbReference>
<feature type="transmembrane region" description="Helical" evidence="2">
    <location>
        <begin position="37"/>
        <end position="54"/>
    </location>
</feature>
<dbReference type="RefSeq" id="WP_289560536.1">
    <property type="nucleotide sequence ID" value="NZ_JAUDEO010000034.1"/>
</dbReference>
<organism evidence="3 4">
    <name type="scientific">Limosilactobacillus panis</name>
    <dbReference type="NCBI Taxonomy" id="47493"/>
    <lineage>
        <taxon>Bacteria</taxon>
        <taxon>Bacillati</taxon>
        <taxon>Bacillota</taxon>
        <taxon>Bacilli</taxon>
        <taxon>Lactobacillales</taxon>
        <taxon>Lactobacillaceae</taxon>
        <taxon>Limosilactobacillus</taxon>
    </lineage>
</organism>
<keyword evidence="1" id="KW-0175">Coiled coil</keyword>
<proteinExistence type="predicted"/>
<dbReference type="PANTHER" id="PTHR40027:SF1">
    <property type="entry name" value="CELL DIVISION PROTEIN DIVIC"/>
    <property type="match status" value="1"/>
</dbReference>
<name>A0ABT7VPW2_9LACO</name>
<dbReference type="PANTHER" id="PTHR40027">
    <property type="entry name" value="CELL DIVISION PROTEIN DIVIC"/>
    <property type="match status" value="1"/>
</dbReference>
<dbReference type="InterPro" id="IPR007060">
    <property type="entry name" value="FtsL/DivIC"/>
</dbReference>
<keyword evidence="2" id="KW-0472">Membrane</keyword>
<accession>A0ABT7VPW2</accession>
<comment type="caution">
    <text evidence="3">The sequence shown here is derived from an EMBL/GenBank/DDBJ whole genome shotgun (WGS) entry which is preliminary data.</text>
</comment>
<sequence>MKRQGDNKVSQLNTPYIHKFSADQQRRQVHIRRCRRIILAFLVAFIVLGVQIFHSKQTLAKVNGNINQCQAQLQEQRKTSKQLKQRIKLLHDPDYIQQVVRAKYNYSKKGETVYNLDN</sequence>
<evidence type="ECO:0000313" key="3">
    <source>
        <dbReference type="EMBL" id="MDM8334191.1"/>
    </source>
</evidence>
<reference evidence="3 4" key="2">
    <citation type="submission" date="2023-06" db="EMBL/GenBank/DDBJ databases">
        <title>Identification and characterization of horizontal gene transfer across gut microbiota members of farm animals based on homology search.</title>
        <authorList>
            <person name="Schwarzerova J."/>
            <person name="Nykrynova M."/>
            <person name="Jureckova K."/>
            <person name="Cejkova D."/>
            <person name="Rychlik I."/>
        </authorList>
    </citation>
    <scope>NUCLEOTIDE SEQUENCE [LARGE SCALE GENOMIC DNA]</scope>
    <source>
        <strain evidence="3 4">105_WCHN</strain>
    </source>
</reference>